<dbReference type="Gene3D" id="3.90.550.10">
    <property type="entry name" value="Spore Coat Polysaccharide Biosynthesis Protein SpsA, Chain A"/>
    <property type="match status" value="1"/>
</dbReference>
<dbReference type="CDD" id="cd00761">
    <property type="entry name" value="Glyco_tranf_GTA_type"/>
    <property type="match status" value="1"/>
</dbReference>
<reference evidence="1" key="2">
    <citation type="submission" date="2020-11" db="EMBL/GenBank/DDBJ databases">
        <authorList>
            <person name="McCartney M.A."/>
            <person name="Auch B."/>
            <person name="Kono T."/>
            <person name="Mallez S."/>
            <person name="Becker A."/>
            <person name="Gohl D.M."/>
            <person name="Silverstein K.A.T."/>
            <person name="Koren S."/>
            <person name="Bechman K.B."/>
            <person name="Herman A."/>
            <person name="Abrahante J.E."/>
            <person name="Garbe J."/>
        </authorList>
    </citation>
    <scope>NUCLEOTIDE SEQUENCE</scope>
    <source>
        <strain evidence="1">Duluth1</strain>
        <tissue evidence="1">Whole animal</tissue>
    </source>
</reference>
<accession>A0A9D4C989</accession>
<dbReference type="PANTHER" id="PTHR33604">
    <property type="entry name" value="OSJNBA0004B13.7 PROTEIN"/>
    <property type="match status" value="1"/>
</dbReference>
<name>A0A9D4C989_DREPO</name>
<protein>
    <submittedName>
        <fullName evidence="1">Uncharacterized protein</fullName>
    </submittedName>
</protein>
<gene>
    <name evidence="1" type="ORF">DPMN_062746</name>
</gene>
<dbReference type="SUPFAM" id="SSF53448">
    <property type="entry name" value="Nucleotide-diphospho-sugar transferases"/>
    <property type="match status" value="1"/>
</dbReference>
<evidence type="ECO:0000313" key="2">
    <source>
        <dbReference type="Proteomes" id="UP000828390"/>
    </source>
</evidence>
<dbReference type="PANTHER" id="PTHR33604:SF3">
    <property type="entry name" value="OSJNBA0004B13.7 PROTEIN"/>
    <property type="match status" value="1"/>
</dbReference>
<organism evidence="1 2">
    <name type="scientific">Dreissena polymorpha</name>
    <name type="common">Zebra mussel</name>
    <name type="synonym">Mytilus polymorpha</name>
    <dbReference type="NCBI Taxonomy" id="45954"/>
    <lineage>
        <taxon>Eukaryota</taxon>
        <taxon>Metazoa</taxon>
        <taxon>Spiralia</taxon>
        <taxon>Lophotrochozoa</taxon>
        <taxon>Mollusca</taxon>
        <taxon>Bivalvia</taxon>
        <taxon>Autobranchia</taxon>
        <taxon>Heteroconchia</taxon>
        <taxon>Euheterodonta</taxon>
        <taxon>Imparidentia</taxon>
        <taxon>Neoheterodontei</taxon>
        <taxon>Myida</taxon>
        <taxon>Dreissenoidea</taxon>
        <taxon>Dreissenidae</taxon>
        <taxon>Dreissena</taxon>
    </lineage>
</organism>
<dbReference type="EMBL" id="JAIWYP010000013">
    <property type="protein sequence ID" value="KAH3719862.1"/>
    <property type="molecule type" value="Genomic_DNA"/>
</dbReference>
<evidence type="ECO:0000313" key="1">
    <source>
        <dbReference type="EMBL" id="KAH3719862.1"/>
    </source>
</evidence>
<proteinExistence type="predicted"/>
<dbReference type="OrthoDB" id="2020070at2759"/>
<sequence>MKVRVSRAFSFLTLILGVTGILASVIYFSNYDANIALVNKVNTSTSTDFSNYDANIALVNKVNTSTSTDFSNYDANIALVNKVNIGTIKIDLRVIVIVYNRAHSVLRLLESLNRADYENDNVKLEVWIDRSINGTVDPLTEQTAREFRFRHGAYDVIVHPQNVGIYGQWLSTWNPNNNPQEIAVILEDDLEVSLHFYKYLKLVHSKYDHYPEINGFALQGLSIHHGVKTWQSFINYTDGQCVYLYPVLGTWGFSPSRKNWVRFLDWYAEARNTSDFKPDVPGNVATSWYNTFLAQGKTNTMWSMWHIHFAWMHNEYTLYPNFKDHQGLTTNWMEPGLHYKANSSRQSNPLLETWEPGYENMPALPARLDIDGNVSSPPILNS</sequence>
<dbReference type="InterPro" id="IPR029044">
    <property type="entry name" value="Nucleotide-diphossugar_trans"/>
</dbReference>
<reference evidence="1" key="1">
    <citation type="journal article" date="2019" name="bioRxiv">
        <title>The Genome of the Zebra Mussel, Dreissena polymorpha: A Resource for Invasive Species Research.</title>
        <authorList>
            <person name="McCartney M.A."/>
            <person name="Auch B."/>
            <person name="Kono T."/>
            <person name="Mallez S."/>
            <person name="Zhang Y."/>
            <person name="Obille A."/>
            <person name="Becker A."/>
            <person name="Abrahante J.E."/>
            <person name="Garbe J."/>
            <person name="Badalamenti J.P."/>
            <person name="Herman A."/>
            <person name="Mangelson H."/>
            <person name="Liachko I."/>
            <person name="Sullivan S."/>
            <person name="Sone E.D."/>
            <person name="Koren S."/>
            <person name="Silverstein K.A.T."/>
            <person name="Beckman K.B."/>
            <person name="Gohl D.M."/>
        </authorList>
    </citation>
    <scope>NUCLEOTIDE SEQUENCE</scope>
    <source>
        <strain evidence="1">Duluth1</strain>
        <tissue evidence="1">Whole animal</tissue>
    </source>
</reference>
<comment type="caution">
    <text evidence="1">The sequence shown here is derived from an EMBL/GenBank/DDBJ whole genome shotgun (WGS) entry which is preliminary data.</text>
</comment>
<keyword evidence="2" id="KW-1185">Reference proteome</keyword>
<dbReference type="AlphaFoldDB" id="A0A9D4C989"/>
<dbReference type="Proteomes" id="UP000828390">
    <property type="component" value="Unassembled WGS sequence"/>
</dbReference>